<dbReference type="GO" id="GO:0004553">
    <property type="term" value="F:hydrolase activity, hydrolyzing O-glycosyl compounds"/>
    <property type="evidence" value="ECO:0007669"/>
    <property type="project" value="InterPro"/>
</dbReference>
<dbReference type="GO" id="GO:0005975">
    <property type="term" value="P:carbohydrate metabolic process"/>
    <property type="evidence" value="ECO:0007669"/>
    <property type="project" value="InterPro"/>
</dbReference>
<evidence type="ECO:0000259" key="2">
    <source>
        <dbReference type="PROSITE" id="PS51762"/>
    </source>
</evidence>
<dbReference type="EMBL" id="BMKQ01000002">
    <property type="protein sequence ID" value="GGF57964.1"/>
    <property type="molecule type" value="Genomic_DNA"/>
</dbReference>
<dbReference type="Pfam" id="PF00722">
    <property type="entry name" value="Glyco_hydro_16"/>
    <property type="match status" value="1"/>
</dbReference>
<dbReference type="Gene3D" id="2.60.120.200">
    <property type="match status" value="1"/>
</dbReference>
<reference evidence="3" key="1">
    <citation type="journal article" date="2014" name="Int. J. Syst. Evol. Microbiol.">
        <title>Complete genome sequence of Corynebacterium casei LMG S-19264T (=DSM 44701T), isolated from a smear-ripened cheese.</title>
        <authorList>
            <consortium name="US DOE Joint Genome Institute (JGI-PGF)"/>
            <person name="Walter F."/>
            <person name="Albersmeier A."/>
            <person name="Kalinowski J."/>
            <person name="Ruckert C."/>
        </authorList>
    </citation>
    <scope>NUCLEOTIDE SEQUENCE</scope>
    <source>
        <strain evidence="3">CGMCC 1.16067</strain>
    </source>
</reference>
<dbReference type="InterPro" id="IPR013320">
    <property type="entry name" value="ConA-like_dom_sf"/>
</dbReference>
<evidence type="ECO:0000313" key="4">
    <source>
        <dbReference type="Proteomes" id="UP000649179"/>
    </source>
</evidence>
<gene>
    <name evidence="3" type="ORF">GCM10011519_34840</name>
</gene>
<organism evidence="3 4">
    <name type="scientific">Marmoricola endophyticus</name>
    <dbReference type="NCBI Taxonomy" id="2040280"/>
    <lineage>
        <taxon>Bacteria</taxon>
        <taxon>Bacillati</taxon>
        <taxon>Actinomycetota</taxon>
        <taxon>Actinomycetes</taxon>
        <taxon>Propionibacteriales</taxon>
        <taxon>Nocardioidaceae</taxon>
        <taxon>Marmoricola</taxon>
    </lineage>
</organism>
<feature type="domain" description="GH16" evidence="2">
    <location>
        <begin position="54"/>
        <end position="302"/>
    </location>
</feature>
<dbReference type="CDD" id="cd00413">
    <property type="entry name" value="Glyco_hydrolase_16"/>
    <property type="match status" value="1"/>
</dbReference>
<evidence type="ECO:0000313" key="3">
    <source>
        <dbReference type="EMBL" id="GGF57964.1"/>
    </source>
</evidence>
<feature type="region of interest" description="Disordered" evidence="1">
    <location>
        <begin position="85"/>
        <end position="104"/>
    </location>
</feature>
<keyword evidence="4" id="KW-1185">Reference proteome</keyword>
<dbReference type="PROSITE" id="PS51762">
    <property type="entry name" value="GH16_2"/>
    <property type="match status" value="1"/>
</dbReference>
<sequence length="302" mass="31959">MVDRLVTVLGQPVDEVGLELEAGVVGAEVDAHDPSLSHATDVASPTLTCARPTTSRWFGPVPLSLRSVALVLCAAAVTTVVGETPASVAAPTTRSSADAGPAYSDDFDGTALDTSRWEAYDGPGNAGAGLRRPEQISVSGGVLTLTGTPEGTTAGMSDRTAHRYGRWETRMRVPAGGDARYHPVLLLWPTEIAWPTGGEIDYAETTATSPDVSAFLHYGAGNQQTYEMSILDLSQWHTYAVDWTPSGVTASVDGVPFFSDATASHQPPGPMHQSIQLDWLPSGSSATRATTLQVDWYRYTPV</sequence>
<dbReference type="PANTHER" id="PTHR10963">
    <property type="entry name" value="GLYCOSYL HYDROLASE-RELATED"/>
    <property type="match status" value="1"/>
</dbReference>
<dbReference type="Proteomes" id="UP000649179">
    <property type="component" value="Unassembled WGS sequence"/>
</dbReference>
<dbReference type="SUPFAM" id="SSF49899">
    <property type="entry name" value="Concanavalin A-like lectins/glucanases"/>
    <property type="match status" value="1"/>
</dbReference>
<name>A0A917BWY0_9ACTN</name>
<dbReference type="PANTHER" id="PTHR10963:SF60">
    <property type="entry name" value="GRAM-NEGATIVE BACTERIA-BINDING PROTEIN 1-RELATED"/>
    <property type="match status" value="1"/>
</dbReference>
<dbReference type="InterPro" id="IPR000757">
    <property type="entry name" value="Beta-glucanase-like"/>
</dbReference>
<reference evidence="3" key="2">
    <citation type="submission" date="2020-09" db="EMBL/GenBank/DDBJ databases">
        <authorList>
            <person name="Sun Q."/>
            <person name="Zhou Y."/>
        </authorList>
    </citation>
    <scope>NUCLEOTIDE SEQUENCE</scope>
    <source>
        <strain evidence="3">CGMCC 1.16067</strain>
    </source>
</reference>
<protein>
    <recommendedName>
        <fullName evidence="2">GH16 domain-containing protein</fullName>
    </recommendedName>
</protein>
<dbReference type="AlphaFoldDB" id="A0A917BWY0"/>
<accession>A0A917BWY0</accession>
<evidence type="ECO:0000256" key="1">
    <source>
        <dbReference type="SAM" id="MobiDB-lite"/>
    </source>
</evidence>
<dbReference type="InterPro" id="IPR050546">
    <property type="entry name" value="Glycosyl_Hydrlase_16"/>
</dbReference>
<proteinExistence type="predicted"/>
<comment type="caution">
    <text evidence="3">The sequence shown here is derived from an EMBL/GenBank/DDBJ whole genome shotgun (WGS) entry which is preliminary data.</text>
</comment>